<keyword evidence="1" id="KW-0472">Membrane</keyword>
<dbReference type="OrthoDB" id="6131209at2759"/>
<accession>A0A6J8C678</accession>
<reference evidence="2 3" key="1">
    <citation type="submission" date="2020-06" db="EMBL/GenBank/DDBJ databases">
        <authorList>
            <person name="Li R."/>
            <person name="Bekaert M."/>
        </authorList>
    </citation>
    <scope>NUCLEOTIDE SEQUENCE [LARGE SCALE GENOMIC DNA]</scope>
    <source>
        <strain evidence="3">wild</strain>
    </source>
</reference>
<proteinExistence type="predicted"/>
<protein>
    <submittedName>
        <fullName evidence="2">Uncharacterized protein</fullName>
    </submittedName>
</protein>
<organism evidence="2 3">
    <name type="scientific">Mytilus coruscus</name>
    <name type="common">Sea mussel</name>
    <dbReference type="NCBI Taxonomy" id="42192"/>
    <lineage>
        <taxon>Eukaryota</taxon>
        <taxon>Metazoa</taxon>
        <taxon>Spiralia</taxon>
        <taxon>Lophotrochozoa</taxon>
        <taxon>Mollusca</taxon>
        <taxon>Bivalvia</taxon>
        <taxon>Autobranchia</taxon>
        <taxon>Pteriomorphia</taxon>
        <taxon>Mytilida</taxon>
        <taxon>Mytiloidea</taxon>
        <taxon>Mytilidae</taxon>
        <taxon>Mytilinae</taxon>
        <taxon>Mytilus</taxon>
    </lineage>
</organism>
<evidence type="ECO:0000313" key="2">
    <source>
        <dbReference type="EMBL" id="CAC5390510.1"/>
    </source>
</evidence>
<dbReference type="EMBL" id="CACVKT020004542">
    <property type="protein sequence ID" value="CAC5390510.1"/>
    <property type="molecule type" value="Genomic_DNA"/>
</dbReference>
<gene>
    <name evidence="2" type="ORF">MCOR_25603</name>
</gene>
<evidence type="ECO:0000313" key="3">
    <source>
        <dbReference type="Proteomes" id="UP000507470"/>
    </source>
</evidence>
<dbReference type="PANTHER" id="PTHR36191">
    <property type="entry name" value="ENDO/EXONUCLEASE/PHOSPHATASE DOMAIN-CONTAINING PROTEIN-RELATED"/>
    <property type="match status" value="1"/>
</dbReference>
<dbReference type="AlphaFoldDB" id="A0A6J8C678"/>
<dbReference type="Proteomes" id="UP000507470">
    <property type="component" value="Unassembled WGS sequence"/>
</dbReference>
<keyword evidence="1" id="KW-1133">Transmembrane helix</keyword>
<keyword evidence="1" id="KW-0812">Transmembrane</keyword>
<evidence type="ECO:0000256" key="1">
    <source>
        <dbReference type="SAM" id="Phobius"/>
    </source>
</evidence>
<dbReference type="PANTHER" id="PTHR36191:SF4">
    <property type="entry name" value="VWFD DOMAIN-CONTAINING PROTEIN"/>
    <property type="match status" value="1"/>
</dbReference>
<sequence length="286" mass="31920">MPTECIQGGFRCGTTSPLWMNGSYPSVGELSNVPVQVITTEDVVSAHMIFRLRTVETTMFIILGTQKDAMRLTALEQKQNVQKGRLQIMMDLPQGVNVIDPCQSVNYKVLRKEVKRSANYSLNEGDTAIEDSRLRTGWYRVDSVIGNDIVNQSVSMMQCGTLYRLWMQGNIPDVGDKTVDRKVSTSGLSSMCEAEYDIKVRNCGSFRTYFLQQLNVDKSGYCFGTLPVPAPPSTMKPPLSTVKEDGGRSYTSIMVVVGILAVFSVLLLIIIVLIRYTRKKPHQIDL</sequence>
<feature type="transmembrane region" description="Helical" evidence="1">
    <location>
        <begin position="250"/>
        <end position="274"/>
    </location>
</feature>
<name>A0A6J8C678_MYTCO</name>
<keyword evidence="3" id="KW-1185">Reference proteome</keyword>